<keyword evidence="4" id="KW-0378">Hydrolase</keyword>
<evidence type="ECO:0000313" key="5">
    <source>
        <dbReference type="Proteomes" id="UP000195918"/>
    </source>
</evidence>
<gene>
    <name evidence="4" type="ORF">FM121_11735</name>
</gene>
<dbReference type="InterPro" id="IPR003675">
    <property type="entry name" value="Rce1/LyrA-like_dom"/>
</dbReference>
<feature type="transmembrane region" description="Helical" evidence="2">
    <location>
        <begin position="218"/>
        <end position="237"/>
    </location>
</feature>
<dbReference type="GO" id="GO:0080120">
    <property type="term" value="P:CAAX-box protein maturation"/>
    <property type="evidence" value="ECO:0007669"/>
    <property type="project" value="UniProtKB-ARBA"/>
</dbReference>
<dbReference type="InterPro" id="IPR052710">
    <property type="entry name" value="CAAX_protease"/>
</dbReference>
<dbReference type="AlphaFoldDB" id="A0A1X6WR40"/>
<keyword evidence="2" id="KW-1133">Transmembrane helix</keyword>
<dbReference type="PANTHER" id="PTHR36435:SF1">
    <property type="entry name" value="CAAX AMINO TERMINAL PROTEASE FAMILY PROTEIN"/>
    <property type="match status" value="1"/>
</dbReference>
<dbReference type="RefSeq" id="WP_086952371.1">
    <property type="nucleotide sequence ID" value="NZ_FWFD01000015.1"/>
</dbReference>
<evidence type="ECO:0000256" key="2">
    <source>
        <dbReference type="SAM" id="Phobius"/>
    </source>
</evidence>
<organism evidence="4 5">
    <name type="scientific">Vagococcus fluvialis bH819</name>
    <dbReference type="NCBI Taxonomy" id="1255619"/>
    <lineage>
        <taxon>Bacteria</taxon>
        <taxon>Bacillati</taxon>
        <taxon>Bacillota</taxon>
        <taxon>Bacilli</taxon>
        <taxon>Lactobacillales</taxon>
        <taxon>Enterococcaceae</taxon>
        <taxon>Vagococcus</taxon>
    </lineage>
</organism>
<reference evidence="5" key="1">
    <citation type="submission" date="2017-02" db="EMBL/GenBank/DDBJ databases">
        <authorList>
            <person name="Dridi B."/>
        </authorList>
    </citation>
    <scope>NUCLEOTIDE SEQUENCE [LARGE SCALE GENOMIC DNA]</scope>
    <source>
        <strain evidence="5">bH819</strain>
    </source>
</reference>
<dbReference type="PANTHER" id="PTHR36435">
    <property type="entry name" value="SLR1288 PROTEIN"/>
    <property type="match status" value="1"/>
</dbReference>
<dbReference type="GO" id="GO:0006508">
    <property type="term" value="P:proteolysis"/>
    <property type="evidence" value="ECO:0007669"/>
    <property type="project" value="UniProtKB-KW"/>
</dbReference>
<evidence type="ECO:0000259" key="3">
    <source>
        <dbReference type="Pfam" id="PF02517"/>
    </source>
</evidence>
<proteinExistence type="inferred from homology"/>
<keyword evidence="2" id="KW-0812">Transmembrane</keyword>
<dbReference type="GO" id="GO:0004175">
    <property type="term" value="F:endopeptidase activity"/>
    <property type="evidence" value="ECO:0007669"/>
    <property type="project" value="UniProtKB-ARBA"/>
</dbReference>
<feature type="domain" description="CAAX prenyl protease 2/Lysostaphin resistance protein A-like" evidence="3">
    <location>
        <begin position="139"/>
        <end position="226"/>
    </location>
</feature>
<feature type="transmembrane region" description="Helical" evidence="2">
    <location>
        <begin position="45"/>
        <end position="69"/>
    </location>
</feature>
<feature type="transmembrane region" description="Helical" evidence="2">
    <location>
        <begin position="172"/>
        <end position="198"/>
    </location>
</feature>
<dbReference type="OrthoDB" id="8607342at2"/>
<protein>
    <submittedName>
        <fullName evidence="4">Membrane-bound protease, CAAX family</fullName>
    </submittedName>
</protein>
<keyword evidence="5" id="KW-1185">Reference proteome</keyword>
<dbReference type="EMBL" id="FWFD01000015">
    <property type="protein sequence ID" value="SLM86760.1"/>
    <property type="molecule type" value="Genomic_DNA"/>
</dbReference>
<comment type="similarity">
    <text evidence="1">Belongs to the UPF0177 family.</text>
</comment>
<keyword evidence="2" id="KW-0472">Membrane</keyword>
<sequence length="239" mass="27412">MKEPNPVLKKLKSSILYIVIILGFFLLTQVPMLLIMMLSPIFNQASLIVTTILFVSWLIIIGLIIYFTWRYYFKYSDKNKFKITLKDIGIAFTYYLAMMLVTVTMTMAMQMIYGADTSENQEVLEALFASGTNIWFVGAMSLSVGVIAPILEELVFRGIPRVTLFKNSPKWFIMFMTSIIFSSVHLSVNIISFAMYALMGAILCHAYFRRENIIDSMLVHFFNNAIVAVVLFLSFIFQK</sequence>
<name>A0A1X6WR40_9ENTE</name>
<accession>A0A1X6WR40</accession>
<feature type="transmembrane region" description="Helical" evidence="2">
    <location>
        <begin position="90"/>
        <end position="113"/>
    </location>
</feature>
<evidence type="ECO:0000313" key="4">
    <source>
        <dbReference type="EMBL" id="SLM86760.1"/>
    </source>
</evidence>
<feature type="transmembrane region" description="Helical" evidence="2">
    <location>
        <begin position="15"/>
        <end position="39"/>
    </location>
</feature>
<keyword evidence="4" id="KW-0645">Protease</keyword>
<feature type="transmembrane region" description="Helical" evidence="2">
    <location>
        <begin position="133"/>
        <end position="151"/>
    </location>
</feature>
<dbReference type="Proteomes" id="UP000195918">
    <property type="component" value="Unassembled WGS sequence"/>
</dbReference>
<dbReference type="Pfam" id="PF02517">
    <property type="entry name" value="Rce1-like"/>
    <property type="match status" value="1"/>
</dbReference>
<evidence type="ECO:0000256" key="1">
    <source>
        <dbReference type="ARBA" id="ARBA00009067"/>
    </source>
</evidence>